<evidence type="ECO:0000313" key="2">
    <source>
        <dbReference type="EMBL" id="BDG02711.1"/>
    </source>
</evidence>
<protein>
    <recommendedName>
        <fullName evidence="4">Lipoprotein</fullName>
    </recommendedName>
</protein>
<evidence type="ECO:0008006" key="4">
    <source>
        <dbReference type="Google" id="ProtNLM"/>
    </source>
</evidence>
<evidence type="ECO:0000313" key="3">
    <source>
        <dbReference type="Proteomes" id="UP001162891"/>
    </source>
</evidence>
<feature type="chain" id="PRO_5045271439" description="Lipoprotein" evidence="1">
    <location>
        <begin position="22"/>
        <end position="548"/>
    </location>
</feature>
<proteinExistence type="predicted"/>
<sequence>MEAVVLGRATAALVLAAAALALPGCTCGGRQAGPPPERFLPAKVDAAVIVPEAGRAARELAALHATIAGFPGAPELVQARGALTAQLGFDPLDPDALEGAGVEPRRGAAVAAYPLPGRAEPAAAALLVLPVRDADRLGDLFARIARDRLGAGLRSSELRGETSVVVFSPAPGTPPALAYAVVERTALVAAGPFAVDVVAAAATRRIDESLAATPAWKTARAALGERYAAILFAPPGSRRLAGLWAVKDGIALATSGSAAGARLGAVVLLGDREPSFRELSAGGAAARLVGRLDPGAPLALRWDGDPSALGRKLLFLLPARERARLGARGVDPQRDVLDVLAPGAAAVLSIPPNLDLTTVSEDTARTDPLLVARFEAVLPVKDPAAALAVSERLAPHPRRAGRGRAQPAPADAKTFRIATPSGEIAWRVDEAERRIALAGGPTGALALLEARLAGDGRGFEAPTMVSAAALQGGLGGAVLDPQRLVASVRRLPDDAFGTGPSGFVVRSVVDRFLEPAARLSAVSLQAELADGALVLALDVEAAAPGARP</sequence>
<accession>A0ABM7WT93</accession>
<dbReference type="RefSeq" id="WP_248360399.1">
    <property type="nucleotide sequence ID" value="NZ_AP025591.1"/>
</dbReference>
<dbReference type="EMBL" id="AP025591">
    <property type="protein sequence ID" value="BDG02711.1"/>
    <property type="molecule type" value="Genomic_DNA"/>
</dbReference>
<keyword evidence="1" id="KW-0732">Signal</keyword>
<evidence type="ECO:0000256" key="1">
    <source>
        <dbReference type="SAM" id="SignalP"/>
    </source>
</evidence>
<feature type="signal peptide" evidence="1">
    <location>
        <begin position="1"/>
        <end position="21"/>
    </location>
</feature>
<gene>
    <name evidence="2" type="ORF">AMOR_17070</name>
</gene>
<reference evidence="3" key="1">
    <citation type="journal article" date="2022" name="Int. J. Syst. Evol. Microbiol.">
        <title>Anaeromyxobacter oryzae sp. nov., Anaeromyxobacter diazotrophicus sp. nov. and Anaeromyxobacter paludicola sp. nov., isolated from paddy soils.</title>
        <authorList>
            <person name="Itoh H."/>
            <person name="Xu Z."/>
            <person name="Mise K."/>
            <person name="Masuda Y."/>
            <person name="Ushijima N."/>
            <person name="Hayakawa C."/>
            <person name="Shiratori Y."/>
            <person name="Senoo K."/>
        </authorList>
    </citation>
    <scope>NUCLEOTIDE SEQUENCE [LARGE SCALE GENOMIC DNA]</scope>
    <source>
        <strain evidence="3">Red232</strain>
    </source>
</reference>
<organism evidence="2 3">
    <name type="scientific">Anaeromyxobacter oryzae</name>
    <dbReference type="NCBI Taxonomy" id="2918170"/>
    <lineage>
        <taxon>Bacteria</taxon>
        <taxon>Pseudomonadati</taxon>
        <taxon>Myxococcota</taxon>
        <taxon>Myxococcia</taxon>
        <taxon>Myxococcales</taxon>
        <taxon>Cystobacterineae</taxon>
        <taxon>Anaeromyxobacteraceae</taxon>
        <taxon>Anaeromyxobacter</taxon>
    </lineage>
</organism>
<name>A0ABM7WT93_9BACT</name>
<keyword evidence="3" id="KW-1185">Reference proteome</keyword>
<dbReference type="Proteomes" id="UP001162891">
    <property type="component" value="Chromosome"/>
</dbReference>